<dbReference type="GO" id="GO:0005886">
    <property type="term" value="C:plasma membrane"/>
    <property type="evidence" value="ECO:0007669"/>
    <property type="project" value="TreeGrafter"/>
</dbReference>
<gene>
    <name evidence="4" type="ORF">AFUS01_LOCUS21827</name>
</gene>
<name>A0A8J2PBR0_9HEXA</name>
<dbReference type="EMBL" id="CAJVCH010247985">
    <property type="protein sequence ID" value="CAG7733382.1"/>
    <property type="molecule type" value="Genomic_DNA"/>
</dbReference>
<protein>
    <recommendedName>
        <fullName evidence="3">Saccharopine dehydrogenase NADP binding domain-containing protein</fullName>
    </recommendedName>
</protein>
<keyword evidence="2" id="KW-1133">Transmembrane helix</keyword>
<evidence type="ECO:0000256" key="2">
    <source>
        <dbReference type="SAM" id="Phobius"/>
    </source>
</evidence>
<proteinExistence type="inferred from homology"/>
<dbReference type="InterPro" id="IPR051276">
    <property type="entry name" value="Saccharopine_DH-like_oxidrdct"/>
</dbReference>
<dbReference type="GO" id="GO:0005811">
    <property type="term" value="C:lipid droplet"/>
    <property type="evidence" value="ECO:0007669"/>
    <property type="project" value="TreeGrafter"/>
</dbReference>
<comment type="similarity">
    <text evidence="1">Belongs to the saccharopine dehydrogenase family.</text>
</comment>
<dbReference type="GO" id="GO:0009247">
    <property type="term" value="P:glycolipid biosynthetic process"/>
    <property type="evidence" value="ECO:0007669"/>
    <property type="project" value="TreeGrafter"/>
</dbReference>
<sequence length="443" mass="49336">MDPVTTDPKRMARKYDLIIYGASGFTGKCTVLELVKLLQNNKIDKVSWAIGGRSGEKLKAVLNEVSAETGEDLRQIEVIQADVENPESLQVMARQVNVILTCVGPYRFFGEAIVKACIAESTNYVDVCGEPQFLEEMQLRYHQQALEKNIYIVGSCGLDTIPSDCGIALLQQKFEGEVNSVEMYLEVINKGVKPMKINYGTWQSAIHGLAHASELRGLRSLLFTKPLPKPTFKLRDRGTLHYSDVINGWCLPFPGADPSVVKRSQYYFFHEEQRRPAQIRAYFKSGSLFPTAVIILVGLIFGIFSRFKAGRHLLEKYPEFFSLGAVTRDGMSKDEMDDAEFKVTLKGEGWSRKLTGPTDQHAEPPREKMDVIVFGRNPGYGATCIMLIQAAYTILKEAEKLPSTGGVYPPGAAFARTTLVDRLTDSGVTFTVHNHSEISTTTK</sequence>
<feature type="domain" description="Saccharopine dehydrogenase NADP binding" evidence="3">
    <location>
        <begin position="18"/>
        <end position="153"/>
    </location>
</feature>
<organism evidence="4 5">
    <name type="scientific">Allacma fusca</name>
    <dbReference type="NCBI Taxonomy" id="39272"/>
    <lineage>
        <taxon>Eukaryota</taxon>
        <taxon>Metazoa</taxon>
        <taxon>Ecdysozoa</taxon>
        <taxon>Arthropoda</taxon>
        <taxon>Hexapoda</taxon>
        <taxon>Collembola</taxon>
        <taxon>Symphypleona</taxon>
        <taxon>Sminthuridae</taxon>
        <taxon>Allacma</taxon>
    </lineage>
</organism>
<feature type="transmembrane region" description="Helical" evidence="2">
    <location>
        <begin position="288"/>
        <end position="307"/>
    </location>
</feature>
<dbReference type="GO" id="GO:0005739">
    <property type="term" value="C:mitochondrion"/>
    <property type="evidence" value="ECO:0007669"/>
    <property type="project" value="TreeGrafter"/>
</dbReference>
<keyword evidence="5" id="KW-1185">Reference proteome</keyword>
<accession>A0A8J2PBR0</accession>
<dbReference type="OrthoDB" id="10268090at2759"/>
<comment type="caution">
    <text evidence="4">The sequence shown here is derived from an EMBL/GenBank/DDBJ whole genome shotgun (WGS) entry which is preliminary data.</text>
</comment>
<dbReference type="AlphaFoldDB" id="A0A8J2PBR0"/>
<evidence type="ECO:0000313" key="4">
    <source>
        <dbReference type="EMBL" id="CAG7733382.1"/>
    </source>
</evidence>
<evidence type="ECO:0000313" key="5">
    <source>
        <dbReference type="Proteomes" id="UP000708208"/>
    </source>
</evidence>
<dbReference type="Pfam" id="PF03435">
    <property type="entry name" value="Sacchrp_dh_NADP"/>
    <property type="match status" value="1"/>
</dbReference>
<dbReference type="Proteomes" id="UP000708208">
    <property type="component" value="Unassembled WGS sequence"/>
</dbReference>
<dbReference type="PANTHER" id="PTHR12286">
    <property type="entry name" value="SACCHAROPINE DEHYDROGENASE-LIKE OXIDOREDUCTASE"/>
    <property type="match status" value="1"/>
</dbReference>
<dbReference type="PANTHER" id="PTHR12286:SF5">
    <property type="entry name" value="SACCHAROPINE DEHYDROGENASE-LIKE OXIDOREDUCTASE"/>
    <property type="match status" value="1"/>
</dbReference>
<keyword evidence="2" id="KW-0472">Membrane</keyword>
<keyword evidence="2" id="KW-0812">Transmembrane</keyword>
<reference evidence="4" key="1">
    <citation type="submission" date="2021-06" db="EMBL/GenBank/DDBJ databases">
        <authorList>
            <person name="Hodson N. C."/>
            <person name="Mongue J. A."/>
            <person name="Jaron S. K."/>
        </authorList>
    </citation>
    <scope>NUCLEOTIDE SEQUENCE</scope>
</reference>
<dbReference type="FunFam" id="3.40.50.720:FF:000178">
    <property type="entry name" value="Saccharopine dehydrogenase-like oxidoreductase"/>
    <property type="match status" value="1"/>
</dbReference>
<evidence type="ECO:0000256" key="1">
    <source>
        <dbReference type="ARBA" id="ARBA00038048"/>
    </source>
</evidence>
<evidence type="ECO:0000259" key="3">
    <source>
        <dbReference type="Pfam" id="PF03435"/>
    </source>
</evidence>
<dbReference type="InterPro" id="IPR005097">
    <property type="entry name" value="Sacchrp_dh_NADP-bd"/>
</dbReference>